<dbReference type="PANTHER" id="PTHR35566">
    <property type="entry name" value="BLR3599 PROTEIN"/>
    <property type="match status" value="1"/>
</dbReference>
<dbReference type="EMBL" id="RBIG01000005">
    <property type="protein sequence ID" value="RKQ67955.1"/>
    <property type="molecule type" value="Genomic_DNA"/>
</dbReference>
<gene>
    <name evidence="1" type="ORF">BCL74_3616</name>
</gene>
<organism evidence="1 2">
    <name type="scientific">Oceanibaculum indicum</name>
    <dbReference type="NCBI Taxonomy" id="526216"/>
    <lineage>
        <taxon>Bacteria</taxon>
        <taxon>Pseudomonadati</taxon>
        <taxon>Pseudomonadota</taxon>
        <taxon>Alphaproteobacteria</taxon>
        <taxon>Rhodospirillales</taxon>
        <taxon>Oceanibaculaceae</taxon>
        <taxon>Oceanibaculum</taxon>
    </lineage>
</organism>
<dbReference type="InterPro" id="IPR010263">
    <property type="entry name" value="T6SS_TssK"/>
</dbReference>
<dbReference type="OrthoDB" id="9775333at2"/>
<evidence type="ECO:0000313" key="2">
    <source>
        <dbReference type="Proteomes" id="UP000277424"/>
    </source>
</evidence>
<comment type="caution">
    <text evidence="1">The sequence shown here is derived from an EMBL/GenBank/DDBJ whole genome shotgun (WGS) entry which is preliminary data.</text>
</comment>
<sequence length="453" mass="47016">MNDSARTIPPLPLKWWEGMLLAPQHMQQQGLRQEMLVAYQAGLLAPCAWGVVRLESSADADGGIVTDGKIAVTALEAILPDGTAVSHGAGSPASLSLDLAPVLPAVEGRSLRLYLTLPHRHAGDVAPDSGARFVPVVQRAVPDENTDADPIELTRLAPALALCAGPPPADRSVGLPLMEIAYRNGAYRIAAYVRPSLLCPSGGTLQSLCAGIADKVRRQAGGLTALAGLSATDWRAALAGEAAAELRGLAAGLPGFEALVFGPPAHPYRLYLGLTALAGAVAAAVAGTLPPRFPPYDHSDALPCFQAVAGFVETTLAGLGGGWRAVPFETGAEGGFRLDIQAGWLAGGLVIGVLPPEGTDIETAHRYMGACLIGSESRLQGLRKRRVLGAGRQRLPERDALSIARRPDMAVYRVQPEGEIAAGEALAIGIFQAEATVPSPAGIVLFLPPEKTG</sequence>
<protein>
    <submittedName>
        <fullName evidence="1">Type VI secretion system protein ImpJ</fullName>
    </submittedName>
</protein>
<dbReference type="Pfam" id="PF05936">
    <property type="entry name" value="T6SS_VasE"/>
    <property type="match status" value="1"/>
</dbReference>
<accession>A0A420WAF1</accession>
<dbReference type="Proteomes" id="UP000277424">
    <property type="component" value="Unassembled WGS sequence"/>
</dbReference>
<evidence type="ECO:0000313" key="1">
    <source>
        <dbReference type="EMBL" id="RKQ67955.1"/>
    </source>
</evidence>
<proteinExistence type="predicted"/>
<name>A0A420WAF1_9PROT</name>
<dbReference type="NCBIfam" id="TIGR03353">
    <property type="entry name" value="VI_chp_4"/>
    <property type="match status" value="1"/>
</dbReference>
<reference evidence="1 2" key="1">
    <citation type="submission" date="2018-10" db="EMBL/GenBank/DDBJ databases">
        <title>Comparative analysis of microorganisms from saline springs in Andes Mountain Range, Colombia.</title>
        <authorList>
            <person name="Rubin E."/>
        </authorList>
    </citation>
    <scope>NUCLEOTIDE SEQUENCE [LARGE SCALE GENOMIC DNA]</scope>
    <source>
        <strain evidence="1 2">USBA 36</strain>
    </source>
</reference>
<dbReference type="RefSeq" id="WP_121222172.1">
    <property type="nucleotide sequence ID" value="NZ_RBIG01000005.1"/>
</dbReference>
<dbReference type="PANTHER" id="PTHR35566:SF1">
    <property type="entry name" value="TYPE VI SECRETION SYSTEM BASEPLATE COMPONENT TSSK1"/>
    <property type="match status" value="1"/>
</dbReference>
<dbReference type="AlphaFoldDB" id="A0A420WAF1"/>